<keyword evidence="2" id="KW-0732">Signal</keyword>
<proteinExistence type="inferred from homology"/>
<dbReference type="eggNOG" id="COG4796">
    <property type="taxonomic scope" value="Bacteria"/>
</dbReference>
<dbReference type="PANTHER" id="PTHR30332">
    <property type="entry name" value="PROBABLE GENERAL SECRETION PATHWAY PROTEIN D"/>
    <property type="match status" value="1"/>
</dbReference>
<name>F7NQ97_9FIRM</name>
<evidence type="ECO:0000259" key="5">
    <source>
        <dbReference type="Pfam" id="PF00263"/>
    </source>
</evidence>
<dbReference type="Proteomes" id="UP000003240">
    <property type="component" value="Unassembled WGS sequence"/>
</dbReference>
<dbReference type="InterPro" id="IPR004845">
    <property type="entry name" value="T2SS_GspD_CS"/>
</dbReference>
<gene>
    <name evidence="6" type="ORF">ALO_21489</name>
</gene>
<dbReference type="GO" id="GO:0009306">
    <property type="term" value="P:protein secretion"/>
    <property type="evidence" value="ECO:0007669"/>
    <property type="project" value="InterPro"/>
</dbReference>
<sequence length="63" mass="6685">MNVKSGETIVIGGLLKESNIKNESGVPLLSKLPLLGNLFKVTNTTKSQTEIIIFITPTLMGAA</sequence>
<dbReference type="STRING" id="1009370.ALO_21489"/>
<evidence type="ECO:0000313" key="7">
    <source>
        <dbReference type="Proteomes" id="UP000003240"/>
    </source>
</evidence>
<dbReference type="AlphaFoldDB" id="F7NQ97"/>
<dbReference type="GO" id="GO:0016020">
    <property type="term" value="C:membrane"/>
    <property type="evidence" value="ECO:0007669"/>
    <property type="project" value="UniProtKB-SubCell"/>
</dbReference>
<feature type="domain" description="Type II/III secretion system secretin-like" evidence="5">
    <location>
        <begin position="2"/>
        <end position="60"/>
    </location>
</feature>
<organism evidence="6 7">
    <name type="scientific">Acetonema longum DSM 6540</name>
    <dbReference type="NCBI Taxonomy" id="1009370"/>
    <lineage>
        <taxon>Bacteria</taxon>
        <taxon>Bacillati</taxon>
        <taxon>Bacillota</taxon>
        <taxon>Negativicutes</taxon>
        <taxon>Acetonemataceae</taxon>
        <taxon>Acetonema</taxon>
    </lineage>
</organism>
<comment type="subcellular location">
    <subcellularLocation>
        <location evidence="1">Membrane</location>
    </subcellularLocation>
</comment>
<dbReference type="InterPro" id="IPR004846">
    <property type="entry name" value="T2SS/T3SS_dom"/>
</dbReference>
<evidence type="ECO:0000313" key="6">
    <source>
        <dbReference type="EMBL" id="EGO61856.1"/>
    </source>
</evidence>
<dbReference type="Pfam" id="PF00263">
    <property type="entry name" value="Secretin"/>
    <property type="match status" value="1"/>
</dbReference>
<dbReference type="InterPro" id="IPR050810">
    <property type="entry name" value="Bact_Secretion_Sys_Channel"/>
</dbReference>
<comment type="similarity">
    <text evidence="4">Belongs to the bacterial secretin family.</text>
</comment>
<dbReference type="InterPro" id="IPR001775">
    <property type="entry name" value="GspD/PilQ"/>
</dbReference>
<accession>F7NQ97</accession>
<evidence type="ECO:0000256" key="4">
    <source>
        <dbReference type="RuleBase" id="RU004003"/>
    </source>
</evidence>
<evidence type="ECO:0000256" key="1">
    <source>
        <dbReference type="ARBA" id="ARBA00004370"/>
    </source>
</evidence>
<protein>
    <recommendedName>
        <fullName evidence="5">Type II/III secretion system secretin-like domain-containing protein</fullName>
    </recommendedName>
</protein>
<evidence type="ECO:0000256" key="2">
    <source>
        <dbReference type="ARBA" id="ARBA00022729"/>
    </source>
</evidence>
<dbReference type="PANTHER" id="PTHR30332:SF24">
    <property type="entry name" value="SECRETIN GSPD-RELATED"/>
    <property type="match status" value="1"/>
</dbReference>
<dbReference type="GO" id="GO:0015627">
    <property type="term" value="C:type II protein secretion system complex"/>
    <property type="evidence" value="ECO:0007669"/>
    <property type="project" value="TreeGrafter"/>
</dbReference>
<keyword evidence="7" id="KW-1185">Reference proteome</keyword>
<dbReference type="EMBL" id="AFGF01000280">
    <property type="protein sequence ID" value="EGO61856.1"/>
    <property type="molecule type" value="Genomic_DNA"/>
</dbReference>
<dbReference type="PRINTS" id="PR00811">
    <property type="entry name" value="BCTERIALGSPD"/>
</dbReference>
<reference evidence="6 7" key="1">
    <citation type="journal article" date="2011" name="EMBO J.">
        <title>Structural diversity of bacterial flagellar motors.</title>
        <authorList>
            <person name="Chen S."/>
            <person name="Beeby M."/>
            <person name="Murphy G.E."/>
            <person name="Leadbetter J.R."/>
            <person name="Hendrixson D.R."/>
            <person name="Briegel A."/>
            <person name="Li Z."/>
            <person name="Shi J."/>
            <person name="Tocheva E.I."/>
            <person name="Muller A."/>
            <person name="Dobro M.J."/>
            <person name="Jensen G.J."/>
        </authorList>
    </citation>
    <scope>NUCLEOTIDE SEQUENCE [LARGE SCALE GENOMIC DNA]</scope>
    <source>
        <strain evidence="6 7">DSM 6540</strain>
    </source>
</reference>
<dbReference type="PROSITE" id="PS00875">
    <property type="entry name" value="T2SP_D"/>
    <property type="match status" value="1"/>
</dbReference>
<comment type="caution">
    <text evidence="6">The sequence shown here is derived from an EMBL/GenBank/DDBJ whole genome shotgun (WGS) entry which is preliminary data.</text>
</comment>
<evidence type="ECO:0000256" key="3">
    <source>
        <dbReference type="ARBA" id="ARBA00023136"/>
    </source>
</evidence>
<keyword evidence="3" id="KW-0472">Membrane</keyword>